<reference evidence="1" key="1">
    <citation type="submission" date="2014-09" db="EMBL/GenBank/DDBJ databases">
        <authorList>
            <person name="Magalhaes I.L.F."/>
            <person name="Oliveira U."/>
            <person name="Santos F.R."/>
            <person name="Vidigal T.H.D.A."/>
            <person name="Brescovit A.D."/>
            <person name="Santos A.J."/>
        </authorList>
    </citation>
    <scope>NUCLEOTIDE SEQUENCE</scope>
    <source>
        <tissue evidence="1">Shoot tissue taken approximately 20 cm above the soil surface</tissue>
    </source>
</reference>
<evidence type="ECO:0000313" key="1">
    <source>
        <dbReference type="EMBL" id="JAD46594.1"/>
    </source>
</evidence>
<sequence length="57" mass="6527">MGWGRYILNSFLYCNKKYARRSVSFGLGHVLYLECPAFVEIGKLVGSVMMSTRLIYS</sequence>
<dbReference type="EMBL" id="GBRH01251301">
    <property type="protein sequence ID" value="JAD46594.1"/>
    <property type="molecule type" value="Transcribed_RNA"/>
</dbReference>
<name>A0A0A9A4P6_ARUDO</name>
<organism evidence="1">
    <name type="scientific">Arundo donax</name>
    <name type="common">Giant reed</name>
    <name type="synonym">Donax arundinaceus</name>
    <dbReference type="NCBI Taxonomy" id="35708"/>
    <lineage>
        <taxon>Eukaryota</taxon>
        <taxon>Viridiplantae</taxon>
        <taxon>Streptophyta</taxon>
        <taxon>Embryophyta</taxon>
        <taxon>Tracheophyta</taxon>
        <taxon>Spermatophyta</taxon>
        <taxon>Magnoliopsida</taxon>
        <taxon>Liliopsida</taxon>
        <taxon>Poales</taxon>
        <taxon>Poaceae</taxon>
        <taxon>PACMAD clade</taxon>
        <taxon>Arundinoideae</taxon>
        <taxon>Arundineae</taxon>
        <taxon>Arundo</taxon>
    </lineage>
</organism>
<protein>
    <submittedName>
        <fullName evidence="1">Uncharacterized protein</fullName>
    </submittedName>
</protein>
<reference evidence="1" key="2">
    <citation type="journal article" date="2015" name="Data Brief">
        <title>Shoot transcriptome of the giant reed, Arundo donax.</title>
        <authorList>
            <person name="Barrero R.A."/>
            <person name="Guerrero F.D."/>
            <person name="Moolhuijzen P."/>
            <person name="Goolsby J.A."/>
            <person name="Tidwell J."/>
            <person name="Bellgard S.E."/>
            <person name="Bellgard M.I."/>
        </authorList>
    </citation>
    <scope>NUCLEOTIDE SEQUENCE</scope>
    <source>
        <tissue evidence="1">Shoot tissue taken approximately 20 cm above the soil surface</tissue>
    </source>
</reference>
<proteinExistence type="predicted"/>
<dbReference type="AlphaFoldDB" id="A0A0A9A4P6"/>
<accession>A0A0A9A4P6</accession>